<evidence type="ECO:0008006" key="6">
    <source>
        <dbReference type="Google" id="ProtNLM"/>
    </source>
</evidence>
<evidence type="ECO:0000256" key="2">
    <source>
        <dbReference type="SAM" id="Phobius"/>
    </source>
</evidence>
<protein>
    <recommendedName>
        <fullName evidence="6">U-box domain-containing protein</fullName>
    </recommendedName>
</protein>
<dbReference type="EMBL" id="CAJOBB010001239">
    <property type="protein sequence ID" value="CAF3829280.1"/>
    <property type="molecule type" value="Genomic_DNA"/>
</dbReference>
<dbReference type="Proteomes" id="UP000663868">
    <property type="component" value="Unassembled WGS sequence"/>
</dbReference>
<dbReference type="Gene3D" id="3.30.40.10">
    <property type="entry name" value="Zinc/RING finger domain, C3HC4 (zinc finger)"/>
    <property type="match status" value="1"/>
</dbReference>
<feature type="compositionally biased region" description="Polar residues" evidence="1">
    <location>
        <begin position="74"/>
        <end position="91"/>
    </location>
</feature>
<feature type="region of interest" description="Disordered" evidence="1">
    <location>
        <begin position="52"/>
        <end position="91"/>
    </location>
</feature>
<evidence type="ECO:0000313" key="4">
    <source>
        <dbReference type="EMBL" id="CAF3829280.1"/>
    </source>
</evidence>
<dbReference type="EMBL" id="CAJNOE010000093">
    <property type="protein sequence ID" value="CAF0899048.1"/>
    <property type="molecule type" value="Genomic_DNA"/>
</dbReference>
<evidence type="ECO:0000256" key="1">
    <source>
        <dbReference type="SAM" id="MobiDB-lite"/>
    </source>
</evidence>
<evidence type="ECO:0000313" key="5">
    <source>
        <dbReference type="Proteomes" id="UP000663868"/>
    </source>
</evidence>
<dbReference type="AlphaFoldDB" id="A0A819D8B0"/>
<organism evidence="4 5">
    <name type="scientific">Adineta steineri</name>
    <dbReference type="NCBI Taxonomy" id="433720"/>
    <lineage>
        <taxon>Eukaryota</taxon>
        <taxon>Metazoa</taxon>
        <taxon>Spiralia</taxon>
        <taxon>Gnathifera</taxon>
        <taxon>Rotifera</taxon>
        <taxon>Eurotatoria</taxon>
        <taxon>Bdelloidea</taxon>
        <taxon>Adinetida</taxon>
        <taxon>Adinetidae</taxon>
        <taxon>Adineta</taxon>
    </lineage>
</organism>
<dbReference type="Proteomes" id="UP000663860">
    <property type="component" value="Unassembled WGS sequence"/>
</dbReference>
<sequence length="130" mass="14783">MSKDFHDPVLATDGNIYEREEIMKMISEQIINPFTEKLFEIEDIQPDNLLQLSTEQQQDDQSSQINDRSKFLAEQQQDKQLSGKSGNINSSHTATTIGTVAYPSKKNWLFILIVLIGISLLGYHYYTAGI</sequence>
<reference evidence="4" key="1">
    <citation type="submission" date="2021-02" db="EMBL/GenBank/DDBJ databases">
        <authorList>
            <person name="Nowell W R."/>
        </authorList>
    </citation>
    <scope>NUCLEOTIDE SEQUENCE</scope>
</reference>
<proteinExistence type="predicted"/>
<feature type="transmembrane region" description="Helical" evidence="2">
    <location>
        <begin position="108"/>
        <end position="126"/>
    </location>
</feature>
<keyword evidence="2" id="KW-1133">Transmembrane helix</keyword>
<accession>A0A819D8B0</accession>
<keyword evidence="2" id="KW-0812">Transmembrane</keyword>
<comment type="caution">
    <text evidence="4">The sequence shown here is derived from an EMBL/GenBank/DDBJ whole genome shotgun (WGS) entry which is preliminary data.</text>
</comment>
<evidence type="ECO:0000313" key="3">
    <source>
        <dbReference type="EMBL" id="CAF0899048.1"/>
    </source>
</evidence>
<keyword evidence="2" id="KW-0472">Membrane</keyword>
<feature type="compositionally biased region" description="Low complexity" evidence="1">
    <location>
        <begin position="52"/>
        <end position="64"/>
    </location>
</feature>
<dbReference type="SUPFAM" id="SSF57850">
    <property type="entry name" value="RING/U-box"/>
    <property type="match status" value="1"/>
</dbReference>
<dbReference type="InterPro" id="IPR013083">
    <property type="entry name" value="Znf_RING/FYVE/PHD"/>
</dbReference>
<gene>
    <name evidence="3" type="ORF">IZO911_LOCUS12149</name>
    <name evidence="4" type="ORF">KXQ929_LOCUS18749</name>
</gene>
<name>A0A819D8B0_9BILA</name>